<dbReference type="InterPro" id="IPR036390">
    <property type="entry name" value="WH_DNA-bd_sf"/>
</dbReference>
<evidence type="ECO:0000313" key="8">
    <source>
        <dbReference type="Proteomes" id="UP000539372"/>
    </source>
</evidence>
<evidence type="ECO:0000256" key="3">
    <source>
        <dbReference type="ARBA" id="ARBA00023125"/>
    </source>
</evidence>
<evidence type="ECO:0000313" key="7">
    <source>
        <dbReference type="EMBL" id="NMM43436.1"/>
    </source>
</evidence>
<feature type="domain" description="HTH lysR-type" evidence="6">
    <location>
        <begin position="9"/>
        <end position="66"/>
    </location>
</feature>
<comment type="similarity">
    <text evidence="1">Belongs to the LysR transcriptional regulatory family.</text>
</comment>
<dbReference type="InterPro" id="IPR005119">
    <property type="entry name" value="LysR_subst-bd"/>
</dbReference>
<dbReference type="Pfam" id="PF00126">
    <property type="entry name" value="HTH_1"/>
    <property type="match status" value="1"/>
</dbReference>
<dbReference type="AlphaFoldDB" id="A0A7Y0DXK6"/>
<name>A0A7Y0DXK6_9PROT</name>
<dbReference type="PANTHER" id="PTHR30537">
    <property type="entry name" value="HTH-TYPE TRANSCRIPTIONAL REGULATOR"/>
    <property type="match status" value="1"/>
</dbReference>
<keyword evidence="3" id="KW-0238">DNA-binding</keyword>
<dbReference type="Pfam" id="PF03466">
    <property type="entry name" value="LysR_substrate"/>
    <property type="match status" value="1"/>
</dbReference>
<evidence type="ECO:0000256" key="4">
    <source>
        <dbReference type="ARBA" id="ARBA00023163"/>
    </source>
</evidence>
<sequence length="313" mass="34133">MNGLRRKIPSPSALFVFEAAARHENFTRAAEELNVTQPAVSRALAALETFLGTSLFLRGKPGARLTENGLLLKRAVDRAFEEVEVALDEIEARRTGKAQVTLSVSTAFTTHWLMPRISRFQSVFPQVDLRFQLIPGPVTGPIGNVDIAMRYDPTNTTSSQFVMHEAYVPVCAPSYPETSKRSGGATIQLEGDRSGRGGAGEGWTGQPKDTQLRFSDYSVVVQAALVGQGIAPGWLNVVAHWLREGHLIPAADQVFCPGRSCYLQMQSDPDRPTVVAEVADWLLSELRDDLTAVDARYPDLQIGSLLTLESPAA</sequence>
<accession>A0A7Y0DXK6</accession>
<dbReference type="EMBL" id="JABBNT010000001">
    <property type="protein sequence ID" value="NMM43436.1"/>
    <property type="molecule type" value="Genomic_DNA"/>
</dbReference>
<dbReference type="GO" id="GO:0006351">
    <property type="term" value="P:DNA-templated transcription"/>
    <property type="evidence" value="ECO:0007669"/>
    <property type="project" value="TreeGrafter"/>
</dbReference>
<reference evidence="7 8" key="1">
    <citation type="submission" date="2020-04" db="EMBL/GenBank/DDBJ databases">
        <title>Rhodospirillaceae bacterium KN72 isolated from deep sea.</title>
        <authorList>
            <person name="Zhang D.-C."/>
        </authorList>
    </citation>
    <scope>NUCLEOTIDE SEQUENCE [LARGE SCALE GENOMIC DNA]</scope>
    <source>
        <strain evidence="7 8">KN72</strain>
    </source>
</reference>
<dbReference type="PRINTS" id="PR00039">
    <property type="entry name" value="HTHLYSR"/>
</dbReference>
<dbReference type="Gene3D" id="3.40.190.10">
    <property type="entry name" value="Periplasmic binding protein-like II"/>
    <property type="match status" value="2"/>
</dbReference>
<dbReference type="SUPFAM" id="SSF53850">
    <property type="entry name" value="Periplasmic binding protein-like II"/>
    <property type="match status" value="1"/>
</dbReference>
<keyword evidence="2" id="KW-0805">Transcription regulation</keyword>
<organism evidence="7 8">
    <name type="scientific">Pacificispira spongiicola</name>
    <dbReference type="NCBI Taxonomy" id="2729598"/>
    <lineage>
        <taxon>Bacteria</taxon>
        <taxon>Pseudomonadati</taxon>
        <taxon>Pseudomonadota</taxon>
        <taxon>Alphaproteobacteria</taxon>
        <taxon>Rhodospirillales</taxon>
        <taxon>Rhodospirillaceae</taxon>
        <taxon>Pacificispira</taxon>
    </lineage>
</organism>
<dbReference type="PROSITE" id="PS50931">
    <property type="entry name" value="HTH_LYSR"/>
    <property type="match status" value="1"/>
</dbReference>
<dbReference type="GO" id="GO:0043565">
    <property type="term" value="F:sequence-specific DNA binding"/>
    <property type="evidence" value="ECO:0007669"/>
    <property type="project" value="TreeGrafter"/>
</dbReference>
<gene>
    <name evidence="7" type="ORF">HH303_03030</name>
</gene>
<protein>
    <submittedName>
        <fullName evidence="7">LysR family transcriptional regulator</fullName>
    </submittedName>
</protein>
<dbReference type="PANTHER" id="PTHR30537:SF74">
    <property type="entry name" value="HTH-TYPE TRANSCRIPTIONAL REGULATOR TRPI"/>
    <property type="match status" value="1"/>
</dbReference>
<evidence type="ECO:0000256" key="1">
    <source>
        <dbReference type="ARBA" id="ARBA00009437"/>
    </source>
</evidence>
<dbReference type="Proteomes" id="UP000539372">
    <property type="component" value="Unassembled WGS sequence"/>
</dbReference>
<dbReference type="InterPro" id="IPR000847">
    <property type="entry name" value="LysR_HTH_N"/>
</dbReference>
<evidence type="ECO:0000256" key="5">
    <source>
        <dbReference type="SAM" id="MobiDB-lite"/>
    </source>
</evidence>
<evidence type="ECO:0000259" key="6">
    <source>
        <dbReference type="PROSITE" id="PS50931"/>
    </source>
</evidence>
<keyword evidence="4" id="KW-0804">Transcription</keyword>
<dbReference type="GO" id="GO:0003700">
    <property type="term" value="F:DNA-binding transcription factor activity"/>
    <property type="evidence" value="ECO:0007669"/>
    <property type="project" value="InterPro"/>
</dbReference>
<keyword evidence="8" id="KW-1185">Reference proteome</keyword>
<dbReference type="InterPro" id="IPR058163">
    <property type="entry name" value="LysR-type_TF_proteobact-type"/>
</dbReference>
<dbReference type="Gene3D" id="1.10.10.10">
    <property type="entry name" value="Winged helix-like DNA-binding domain superfamily/Winged helix DNA-binding domain"/>
    <property type="match status" value="1"/>
</dbReference>
<proteinExistence type="inferred from homology"/>
<comment type="caution">
    <text evidence="7">The sequence shown here is derived from an EMBL/GenBank/DDBJ whole genome shotgun (WGS) entry which is preliminary data.</text>
</comment>
<feature type="region of interest" description="Disordered" evidence="5">
    <location>
        <begin position="179"/>
        <end position="207"/>
    </location>
</feature>
<dbReference type="SUPFAM" id="SSF46785">
    <property type="entry name" value="Winged helix' DNA-binding domain"/>
    <property type="match status" value="1"/>
</dbReference>
<evidence type="ECO:0000256" key="2">
    <source>
        <dbReference type="ARBA" id="ARBA00023015"/>
    </source>
</evidence>
<dbReference type="InterPro" id="IPR036388">
    <property type="entry name" value="WH-like_DNA-bd_sf"/>
</dbReference>